<dbReference type="EMBL" id="BART01006319">
    <property type="protein sequence ID" value="GAG61389.1"/>
    <property type="molecule type" value="Genomic_DNA"/>
</dbReference>
<evidence type="ECO:0000313" key="2">
    <source>
        <dbReference type="EMBL" id="GAG61389.1"/>
    </source>
</evidence>
<proteinExistence type="predicted"/>
<evidence type="ECO:0000256" key="1">
    <source>
        <dbReference type="SAM" id="MobiDB-lite"/>
    </source>
</evidence>
<organism evidence="2">
    <name type="scientific">marine sediment metagenome</name>
    <dbReference type="NCBI Taxonomy" id="412755"/>
    <lineage>
        <taxon>unclassified sequences</taxon>
        <taxon>metagenomes</taxon>
        <taxon>ecological metagenomes</taxon>
    </lineage>
</organism>
<accession>X0YWY9</accession>
<sequence>GAPVSNPGNYAVEEEQEVNQPHEMDLVQPEEIDVVQPMEMGIQETSQIRRTILMNPKTAMYFDMAREGAFTNYDGSREMCPFINFEKGTHSDFFNLIVDDYFNRLFNAGLGLLSRRFA</sequence>
<comment type="caution">
    <text evidence="2">The sequence shown here is derived from an EMBL/GenBank/DDBJ whole genome shotgun (WGS) entry which is preliminary data.</text>
</comment>
<reference evidence="2" key="1">
    <citation type="journal article" date="2014" name="Front. Microbiol.">
        <title>High frequency of phylogenetically diverse reductive dehalogenase-homologous genes in deep subseafloor sedimentary metagenomes.</title>
        <authorList>
            <person name="Kawai M."/>
            <person name="Futagami T."/>
            <person name="Toyoda A."/>
            <person name="Takaki Y."/>
            <person name="Nishi S."/>
            <person name="Hori S."/>
            <person name="Arai W."/>
            <person name="Tsubouchi T."/>
            <person name="Morono Y."/>
            <person name="Uchiyama I."/>
            <person name="Ito T."/>
            <person name="Fujiyama A."/>
            <person name="Inagaki F."/>
            <person name="Takami H."/>
        </authorList>
    </citation>
    <scope>NUCLEOTIDE SEQUENCE</scope>
    <source>
        <strain evidence="2">Expedition CK06-06</strain>
    </source>
</reference>
<gene>
    <name evidence="2" type="ORF">S01H4_14410</name>
</gene>
<protein>
    <submittedName>
        <fullName evidence="2">Uncharacterized protein</fullName>
    </submittedName>
</protein>
<name>X0YWY9_9ZZZZ</name>
<dbReference type="AlphaFoldDB" id="X0YWY9"/>
<feature type="non-terminal residue" evidence="2">
    <location>
        <position position="1"/>
    </location>
</feature>
<feature type="region of interest" description="Disordered" evidence="1">
    <location>
        <begin position="1"/>
        <end position="24"/>
    </location>
</feature>